<reference evidence="2 3" key="1">
    <citation type="submission" date="2021-07" db="EMBL/GenBank/DDBJ databases">
        <title>The Aristolochia fimbriata genome: insights into angiosperm evolution, floral development and chemical biosynthesis.</title>
        <authorList>
            <person name="Jiao Y."/>
        </authorList>
    </citation>
    <scope>NUCLEOTIDE SEQUENCE [LARGE SCALE GENOMIC DNA]</scope>
    <source>
        <strain evidence="2">IBCAS-2021</strain>
        <tissue evidence="2">Leaf</tissue>
    </source>
</reference>
<name>A0AAV7DVR2_ARIFI</name>
<dbReference type="AlphaFoldDB" id="A0AAV7DVR2"/>
<feature type="compositionally biased region" description="Acidic residues" evidence="1">
    <location>
        <begin position="530"/>
        <end position="550"/>
    </location>
</feature>
<comment type="caution">
    <text evidence="2">The sequence shown here is derived from an EMBL/GenBank/DDBJ whole genome shotgun (WGS) entry which is preliminary data.</text>
</comment>
<feature type="region of interest" description="Disordered" evidence="1">
    <location>
        <begin position="429"/>
        <end position="458"/>
    </location>
</feature>
<accession>A0AAV7DVR2</accession>
<dbReference type="PANTHER" id="PTHR13060:SF0">
    <property type="entry name" value="PROTEIN ECDYSONELESS HOMOLOG"/>
    <property type="match status" value="1"/>
</dbReference>
<evidence type="ECO:0000256" key="1">
    <source>
        <dbReference type="SAM" id="MobiDB-lite"/>
    </source>
</evidence>
<dbReference type="GO" id="GO:0005634">
    <property type="term" value="C:nucleus"/>
    <property type="evidence" value="ECO:0007669"/>
    <property type="project" value="TreeGrafter"/>
</dbReference>
<feature type="region of interest" description="Disordered" evidence="1">
    <location>
        <begin position="573"/>
        <end position="599"/>
    </location>
</feature>
<dbReference type="Pfam" id="PF07093">
    <property type="entry name" value="SGT1"/>
    <property type="match status" value="1"/>
</dbReference>
<keyword evidence="3" id="KW-1185">Reference proteome</keyword>
<proteinExistence type="predicted"/>
<protein>
    <recommendedName>
        <fullName evidence="4">Protein ecdysoneless homolog</fullName>
    </recommendedName>
</protein>
<evidence type="ECO:0008006" key="4">
    <source>
        <dbReference type="Google" id="ProtNLM"/>
    </source>
</evidence>
<feature type="region of interest" description="Disordered" evidence="1">
    <location>
        <begin position="515"/>
        <end position="552"/>
    </location>
</feature>
<dbReference type="PANTHER" id="PTHR13060">
    <property type="entry name" value="SGT1 PROTEIN HSGT1 SUPPRESSOR OF GCR2"/>
    <property type="match status" value="1"/>
</dbReference>
<gene>
    <name evidence="2" type="ORF">H6P81_020858</name>
</gene>
<evidence type="ECO:0000313" key="3">
    <source>
        <dbReference type="Proteomes" id="UP000825729"/>
    </source>
</evidence>
<evidence type="ECO:0000313" key="2">
    <source>
        <dbReference type="EMBL" id="KAG9440693.1"/>
    </source>
</evidence>
<dbReference type="Proteomes" id="UP000825729">
    <property type="component" value="Unassembled WGS sequence"/>
</dbReference>
<organism evidence="2 3">
    <name type="scientific">Aristolochia fimbriata</name>
    <name type="common">White veined hardy Dutchman's pipe vine</name>
    <dbReference type="NCBI Taxonomy" id="158543"/>
    <lineage>
        <taxon>Eukaryota</taxon>
        <taxon>Viridiplantae</taxon>
        <taxon>Streptophyta</taxon>
        <taxon>Embryophyta</taxon>
        <taxon>Tracheophyta</taxon>
        <taxon>Spermatophyta</taxon>
        <taxon>Magnoliopsida</taxon>
        <taxon>Magnoliidae</taxon>
        <taxon>Piperales</taxon>
        <taxon>Aristolochiaceae</taxon>
        <taxon>Aristolochia</taxon>
    </lineage>
</organism>
<dbReference type="EMBL" id="JAINDJ010000008">
    <property type="protein sequence ID" value="KAG9440693.1"/>
    <property type="molecule type" value="Genomic_DNA"/>
</dbReference>
<dbReference type="InterPro" id="IPR010770">
    <property type="entry name" value="Ecd"/>
</dbReference>
<sequence length="645" mass="72495">MAAVASGGVQRETSRIPDETVFYSLYPDSSLSKASSSSAFLDEEISVLHQQILDSVAPFVSDYVWQHEPFHLSVSSDPVTHFHGKTRFGDNLEDEWFVVFLLFHVSRAFPSLSIQVFDSDGQFLLIEAAFSLPRWLNPETTENRVFIRNGALHIIPKKQFPSNPSLLEALKILSCGGYDTGASDSIQAAISRRIADYPERARKNMHRVTVQVPVSVAWVLKHEPCLISLAVEGFYDRDVDSMKFAAKMEKFLEKGKEEGMVRVSVRMSRAMYAQLVQQKFQAPKCYPMPRRADDRKGFLEAELGMKIACGFEMMYQMRKRAGSEGKGSTWEVFKKSLENSGYFKGLLPGSKEYRKLMENAEQYYRKSATFSRTSELMSAPVRRIDEILSLPHSMNDFRDIEIPPSDDDAWLYDGESELNSALEERQKEMDLYESQRTTKQKSREQSDSRPSSRQVDEFNFGDIAKSMEAFVKKVSSFEGAEVPENRDSKEVDFDVEHFLKEMESVVGHMGQEVGASHVDSNEGNSSASDMDFDDSDDESNIEDGNMEDSFMDSYSNALNEQLKPTTLQKSFIRANGEPSASASKEQVTPAATEDMEEDFSPVDVDVNLVKSLLDSFSSQQGLPGPASNLLGLMGLQLPEDSNKGK</sequence>